<dbReference type="EMBL" id="CAJGYM010000004">
    <property type="protein sequence ID" value="CAD6186367.1"/>
    <property type="molecule type" value="Genomic_DNA"/>
</dbReference>
<sequence length="194" mass="23209">MLAAIWFSMALLASAQRQPHLALLKCSPDEKAQMTELPYESWPKILAFERPLKHGDWVRYSFTFRNDEVTTDAAIDFRKYDRSLKLDENTITLHMRFIERENRLVVNAHDEDGKWQNHEQSIPFRAWWLPGRTANIEVRYHNTMFEIYERTVVGYVWITNFRNIHQKTEYLSTTGRHFFLYKVQHICFGNDPQP</sequence>
<dbReference type="GO" id="GO:0030246">
    <property type="term" value="F:carbohydrate binding"/>
    <property type="evidence" value="ECO:0007669"/>
    <property type="project" value="UniProtKB-KW"/>
</dbReference>
<dbReference type="InterPro" id="IPR013320">
    <property type="entry name" value="ConA-like_dom_sf"/>
</dbReference>
<feature type="domain" description="Galectin" evidence="3">
    <location>
        <begin position="44"/>
        <end position="189"/>
    </location>
</feature>
<keyword evidence="2" id="KW-0732">Signal</keyword>
<gene>
    <name evidence="4" type="ORF">CAUJ_LOCUS2286</name>
</gene>
<reference evidence="4" key="1">
    <citation type="submission" date="2020-10" db="EMBL/GenBank/DDBJ databases">
        <authorList>
            <person name="Kikuchi T."/>
        </authorList>
    </citation>
    <scope>NUCLEOTIDE SEQUENCE</scope>
    <source>
        <strain evidence="4">NKZ352</strain>
    </source>
</reference>
<protein>
    <recommendedName>
        <fullName evidence="3">Galectin domain-containing protein</fullName>
    </recommendedName>
</protein>
<dbReference type="Gene3D" id="2.60.120.200">
    <property type="match status" value="1"/>
</dbReference>
<name>A0A8S1GRR3_9PELO</name>
<feature type="chain" id="PRO_5035881150" description="Galectin domain-containing protein" evidence="2">
    <location>
        <begin position="16"/>
        <end position="194"/>
    </location>
</feature>
<evidence type="ECO:0000256" key="2">
    <source>
        <dbReference type="SAM" id="SignalP"/>
    </source>
</evidence>
<dbReference type="InterPro" id="IPR001079">
    <property type="entry name" value="Galectin_CRD"/>
</dbReference>
<dbReference type="Proteomes" id="UP000835052">
    <property type="component" value="Unassembled WGS sequence"/>
</dbReference>
<organism evidence="4 5">
    <name type="scientific">Caenorhabditis auriculariae</name>
    <dbReference type="NCBI Taxonomy" id="2777116"/>
    <lineage>
        <taxon>Eukaryota</taxon>
        <taxon>Metazoa</taxon>
        <taxon>Ecdysozoa</taxon>
        <taxon>Nematoda</taxon>
        <taxon>Chromadorea</taxon>
        <taxon>Rhabditida</taxon>
        <taxon>Rhabditina</taxon>
        <taxon>Rhabditomorpha</taxon>
        <taxon>Rhabditoidea</taxon>
        <taxon>Rhabditidae</taxon>
        <taxon>Peloderinae</taxon>
        <taxon>Caenorhabditis</taxon>
    </lineage>
</organism>
<proteinExistence type="predicted"/>
<evidence type="ECO:0000313" key="4">
    <source>
        <dbReference type="EMBL" id="CAD6186367.1"/>
    </source>
</evidence>
<evidence type="ECO:0000256" key="1">
    <source>
        <dbReference type="ARBA" id="ARBA00022734"/>
    </source>
</evidence>
<dbReference type="PROSITE" id="PS51304">
    <property type="entry name" value="GALECTIN"/>
    <property type="match status" value="1"/>
</dbReference>
<evidence type="ECO:0000259" key="3">
    <source>
        <dbReference type="PROSITE" id="PS51304"/>
    </source>
</evidence>
<feature type="signal peptide" evidence="2">
    <location>
        <begin position="1"/>
        <end position="15"/>
    </location>
</feature>
<dbReference type="AlphaFoldDB" id="A0A8S1GRR3"/>
<evidence type="ECO:0000313" key="5">
    <source>
        <dbReference type="Proteomes" id="UP000835052"/>
    </source>
</evidence>
<accession>A0A8S1GRR3</accession>
<comment type="caution">
    <text evidence="4">The sequence shown here is derived from an EMBL/GenBank/DDBJ whole genome shotgun (WGS) entry which is preliminary data.</text>
</comment>
<dbReference type="SUPFAM" id="SSF49899">
    <property type="entry name" value="Concanavalin A-like lectins/glucanases"/>
    <property type="match status" value="1"/>
</dbReference>
<keyword evidence="5" id="KW-1185">Reference proteome</keyword>
<keyword evidence="1" id="KW-0430">Lectin</keyword>